<feature type="region of interest" description="Disordered" evidence="1">
    <location>
        <begin position="36"/>
        <end position="58"/>
    </location>
</feature>
<dbReference type="Proteomes" id="UP001153050">
    <property type="component" value="Unassembled WGS sequence"/>
</dbReference>
<evidence type="ECO:0000256" key="1">
    <source>
        <dbReference type="SAM" id="MobiDB-lite"/>
    </source>
</evidence>
<gene>
    <name evidence="2" type="ORF">MES5069_270150</name>
</gene>
<protein>
    <submittedName>
        <fullName evidence="2">Uncharacterized protein</fullName>
    </submittedName>
</protein>
<sequence length="58" mass="6003">MISRSYSGNSVRAIATTIIHGQVAAAAMVLVNKSQDAPHGRTCLPPGSRRFASSAHGP</sequence>
<reference evidence="2 3" key="1">
    <citation type="submission" date="2022-03" db="EMBL/GenBank/DDBJ databases">
        <authorList>
            <person name="Brunel B."/>
        </authorList>
    </citation>
    <scope>NUCLEOTIDE SEQUENCE [LARGE SCALE GENOMIC DNA]</scope>
    <source>
        <strain evidence="2">STM5069sample</strain>
    </source>
</reference>
<organism evidence="2 3">
    <name type="scientific">Mesorhizobium escarrei</name>
    <dbReference type="NCBI Taxonomy" id="666018"/>
    <lineage>
        <taxon>Bacteria</taxon>
        <taxon>Pseudomonadati</taxon>
        <taxon>Pseudomonadota</taxon>
        <taxon>Alphaproteobacteria</taxon>
        <taxon>Hyphomicrobiales</taxon>
        <taxon>Phyllobacteriaceae</taxon>
        <taxon>Mesorhizobium</taxon>
    </lineage>
</organism>
<comment type="caution">
    <text evidence="2">The sequence shown here is derived from an EMBL/GenBank/DDBJ whole genome shotgun (WGS) entry which is preliminary data.</text>
</comment>
<accession>A0ABM9DW09</accession>
<evidence type="ECO:0000313" key="3">
    <source>
        <dbReference type="Proteomes" id="UP001153050"/>
    </source>
</evidence>
<name>A0ABM9DW09_9HYPH</name>
<proteinExistence type="predicted"/>
<dbReference type="EMBL" id="CAKXZT010000121">
    <property type="protein sequence ID" value="CAH2400920.1"/>
    <property type="molecule type" value="Genomic_DNA"/>
</dbReference>
<evidence type="ECO:0000313" key="2">
    <source>
        <dbReference type="EMBL" id="CAH2400920.1"/>
    </source>
</evidence>
<keyword evidence="3" id="KW-1185">Reference proteome</keyword>